<sequence length="317" mass="32924">MVDMRIGIIGAGAVGTFFGARLAQAGHDVTVLARGAALDAVRADGLRVDIDGQEPQFVPVHAAASPAELTTADGEALDVVLLAVKATGVTLAERQAQIAALVQGIPGDPVIATTQNSVEVHRLVADAVGTDRTWPGVVRGYFIHTGPATVRFVPPLASFTVGLWEGAGSTRDATLAAFAETFTAAGITGIVRDDLWCDIWEKAMFVTCFGALGAVAQQPIGALRTTLRSSLEGMVTEADAAARATGVELREDAVARTMAFIDAQPEDATSSMQRDITEGISGELDSQLGAIIRAGDNGGADTRLLDLVHGLLQLRLS</sequence>
<dbReference type="GO" id="GO:0005737">
    <property type="term" value="C:cytoplasm"/>
    <property type="evidence" value="ECO:0007669"/>
    <property type="project" value="TreeGrafter"/>
</dbReference>
<dbReference type="Proteomes" id="UP000182498">
    <property type="component" value="Unassembled WGS sequence"/>
</dbReference>
<dbReference type="GO" id="GO:0015940">
    <property type="term" value="P:pantothenate biosynthetic process"/>
    <property type="evidence" value="ECO:0007669"/>
    <property type="project" value="UniProtKB-UniPathway"/>
</dbReference>
<comment type="similarity">
    <text evidence="1 4">Belongs to the ketopantoate reductase family.</text>
</comment>
<protein>
    <recommendedName>
        <fullName evidence="4">2-dehydropantoate 2-reductase</fullName>
        <ecNumber evidence="4">1.1.1.169</ecNumber>
    </recommendedName>
    <alternativeName>
        <fullName evidence="4">Ketopantoate reductase</fullName>
    </alternativeName>
</protein>
<dbReference type="UniPathway" id="UPA00028">
    <property type="reaction ID" value="UER00004"/>
</dbReference>
<evidence type="ECO:0000256" key="1">
    <source>
        <dbReference type="ARBA" id="ARBA00007870"/>
    </source>
</evidence>
<dbReference type="PANTHER" id="PTHR21708">
    <property type="entry name" value="PROBABLE 2-DEHYDROPANTOATE 2-REDUCTASE"/>
    <property type="match status" value="1"/>
</dbReference>
<dbReference type="NCBIfam" id="NF005091">
    <property type="entry name" value="PRK06522.2-2"/>
    <property type="match status" value="1"/>
</dbReference>
<evidence type="ECO:0000313" key="7">
    <source>
        <dbReference type="EMBL" id="CUU67313.1"/>
    </source>
</evidence>
<dbReference type="Gene3D" id="3.40.50.720">
    <property type="entry name" value="NAD(P)-binding Rossmann-like Domain"/>
    <property type="match status" value="1"/>
</dbReference>
<dbReference type="Pfam" id="PF02558">
    <property type="entry name" value="ApbA"/>
    <property type="match status" value="1"/>
</dbReference>
<feature type="domain" description="Ketopantoate reductase C-terminal" evidence="6">
    <location>
        <begin position="197"/>
        <end position="313"/>
    </location>
</feature>
<evidence type="ECO:0000256" key="3">
    <source>
        <dbReference type="ARBA" id="ARBA00023002"/>
    </source>
</evidence>
<gene>
    <name evidence="7" type="ORF">CVAR292_02675</name>
</gene>
<dbReference type="AlphaFoldDB" id="A0A0X2NPC0"/>
<dbReference type="InterPro" id="IPR013328">
    <property type="entry name" value="6PGD_dom2"/>
</dbReference>
<evidence type="ECO:0000256" key="2">
    <source>
        <dbReference type="ARBA" id="ARBA00022857"/>
    </source>
</evidence>
<dbReference type="Pfam" id="PF08546">
    <property type="entry name" value="ApbA_C"/>
    <property type="match status" value="1"/>
</dbReference>
<evidence type="ECO:0000256" key="4">
    <source>
        <dbReference type="RuleBase" id="RU362068"/>
    </source>
</evidence>
<reference evidence="8" key="1">
    <citation type="submission" date="2015-11" db="EMBL/GenBank/DDBJ databases">
        <authorList>
            <person name="Dugat-Bony E."/>
        </authorList>
    </citation>
    <scope>NUCLEOTIDE SEQUENCE [LARGE SCALE GENOMIC DNA]</scope>
    <source>
        <strain evidence="8">Mu292</strain>
    </source>
</reference>
<dbReference type="InterPro" id="IPR036291">
    <property type="entry name" value="NAD(P)-bd_dom_sf"/>
</dbReference>
<accession>A0A0X2NPC0</accession>
<keyword evidence="8" id="KW-1185">Reference proteome</keyword>
<dbReference type="SUPFAM" id="SSF48179">
    <property type="entry name" value="6-phosphogluconate dehydrogenase C-terminal domain-like"/>
    <property type="match status" value="1"/>
</dbReference>
<keyword evidence="4" id="KW-0566">Pantothenate biosynthesis</keyword>
<dbReference type="InterPro" id="IPR013332">
    <property type="entry name" value="KPR_N"/>
</dbReference>
<feature type="domain" description="Ketopantoate reductase N-terminal" evidence="5">
    <location>
        <begin position="6"/>
        <end position="164"/>
    </location>
</feature>
<organism evidence="7 8">
    <name type="scientific">Corynebacterium variabile</name>
    <dbReference type="NCBI Taxonomy" id="1727"/>
    <lineage>
        <taxon>Bacteria</taxon>
        <taxon>Bacillati</taxon>
        <taxon>Actinomycetota</taxon>
        <taxon>Actinomycetes</taxon>
        <taxon>Mycobacteriales</taxon>
        <taxon>Corynebacteriaceae</taxon>
        <taxon>Corynebacterium</taxon>
    </lineage>
</organism>
<keyword evidence="2 4" id="KW-0521">NADP</keyword>
<dbReference type="GO" id="GO:0008677">
    <property type="term" value="F:2-dehydropantoate 2-reductase activity"/>
    <property type="evidence" value="ECO:0007669"/>
    <property type="project" value="UniProtKB-EC"/>
</dbReference>
<dbReference type="InterPro" id="IPR008927">
    <property type="entry name" value="6-PGluconate_DH-like_C_sf"/>
</dbReference>
<keyword evidence="3 4" id="KW-0560">Oxidoreductase</keyword>
<evidence type="ECO:0000313" key="8">
    <source>
        <dbReference type="Proteomes" id="UP000182498"/>
    </source>
</evidence>
<name>A0A0X2NPC0_9CORY</name>
<dbReference type="NCBIfam" id="TIGR00745">
    <property type="entry name" value="apbA_panE"/>
    <property type="match status" value="1"/>
</dbReference>
<dbReference type="InterPro" id="IPR003710">
    <property type="entry name" value="ApbA"/>
</dbReference>
<comment type="catalytic activity">
    <reaction evidence="4">
        <text>(R)-pantoate + NADP(+) = 2-dehydropantoate + NADPH + H(+)</text>
        <dbReference type="Rhea" id="RHEA:16233"/>
        <dbReference type="ChEBI" id="CHEBI:11561"/>
        <dbReference type="ChEBI" id="CHEBI:15378"/>
        <dbReference type="ChEBI" id="CHEBI:15980"/>
        <dbReference type="ChEBI" id="CHEBI:57783"/>
        <dbReference type="ChEBI" id="CHEBI:58349"/>
        <dbReference type="EC" id="1.1.1.169"/>
    </reaction>
</comment>
<evidence type="ECO:0000259" key="5">
    <source>
        <dbReference type="Pfam" id="PF02558"/>
    </source>
</evidence>
<dbReference type="EMBL" id="FAUH01000021">
    <property type="protein sequence ID" value="CUU67313.1"/>
    <property type="molecule type" value="Genomic_DNA"/>
</dbReference>
<comment type="pathway">
    <text evidence="4">Cofactor biosynthesis; (R)-pantothenate biosynthesis; (R)-pantoate from 3-methyl-2-oxobutanoate: step 2/2.</text>
</comment>
<dbReference type="PANTHER" id="PTHR21708:SF26">
    <property type="entry name" value="2-DEHYDROPANTOATE 2-REDUCTASE"/>
    <property type="match status" value="1"/>
</dbReference>
<evidence type="ECO:0000259" key="6">
    <source>
        <dbReference type="Pfam" id="PF08546"/>
    </source>
</evidence>
<proteinExistence type="inferred from homology"/>
<dbReference type="EC" id="1.1.1.169" evidence="4"/>
<dbReference type="InterPro" id="IPR013752">
    <property type="entry name" value="KPA_reductase"/>
</dbReference>
<dbReference type="OrthoDB" id="9796561at2"/>
<dbReference type="SUPFAM" id="SSF51735">
    <property type="entry name" value="NAD(P)-binding Rossmann-fold domains"/>
    <property type="match status" value="1"/>
</dbReference>
<dbReference type="Gene3D" id="1.10.1040.10">
    <property type="entry name" value="N-(1-d-carboxylethyl)-l-norvaline Dehydrogenase, domain 2"/>
    <property type="match status" value="1"/>
</dbReference>
<dbReference type="InterPro" id="IPR051402">
    <property type="entry name" value="KPR-Related"/>
</dbReference>
<comment type="function">
    <text evidence="4">Catalyzes the NADPH-dependent reduction of ketopantoate into pantoic acid.</text>
</comment>